<feature type="domain" description="Replication protein A 70 kDa DNA-binding subunit B/D first OB fold" evidence="1">
    <location>
        <begin position="10"/>
        <end position="78"/>
    </location>
</feature>
<dbReference type="Proteomes" id="UP000886595">
    <property type="component" value="Unassembled WGS sequence"/>
</dbReference>
<evidence type="ECO:0000313" key="3">
    <source>
        <dbReference type="Proteomes" id="UP000886595"/>
    </source>
</evidence>
<dbReference type="EMBL" id="JAAMPC010000531">
    <property type="protein sequence ID" value="KAG2242338.1"/>
    <property type="molecule type" value="Genomic_DNA"/>
</dbReference>
<dbReference type="InterPro" id="IPR003871">
    <property type="entry name" value="RFA1B/D_OB_1st"/>
</dbReference>
<dbReference type="InterPro" id="IPR012340">
    <property type="entry name" value="NA-bd_OB-fold"/>
</dbReference>
<evidence type="ECO:0000259" key="1">
    <source>
        <dbReference type="Pfam" id="PF02721"/>
    </source>
</evidence>
<dbReference type="AlphaFoldDB" id="A0A8X7P1U6"/>
<keyword evidence="3" id="KW-1185">Reference proteome</keyword>
<accession>A0A8X7P1U6</accession>
<dbReference type="OrthoDB" id="1931061at2759"/>
<organism evidence="2 3">
    <name type="scientific">Brassica carinata</name>
    <name type="common">Ethiopian mustard</name>
    <name type="synonym">Abyssinian cabbage</name>
    <dbReference type="NCBI Taxonomy" id="52824"/>
    <lineage>
        <taxon>Eukaryota</taxon>
        <taxon>Viridiplantae</taxon>
        <taxon>Streptophyta</taxon>
        <taxon>Embryophyta</taxon>
        <taxon>Tracheophyta</taxon>
        <taxon>Spermatophyta</taxon>
        <taxon>Magnoliopsida</taxon>
        <taxon>eudicotyledons</taxon>
        <taxon>Gunneridae</taxon>
        <taxon>Pentapetalae</taxon>
        <taxon>rosids</taxon>
        <taxon>malvids</taxon>
        <taxon>Brassicales</taxon>
        <taxon>Brassicaceae</taxon>
        <taxon>Brassiceae</taxon>
        <taxon>Brassica</taxon>
    </lineage>
</organism>
<sequence length="101" mass="11627">MSKPSTKVLIDGVKPVRHNWQIRVKVLHSWKQTTAFAGNTLEFILADETGVKIAASCKRNQISRLYQLESEKQLIRLQFWVFPDSIAQQPIDTSCLFQKKP</sequence>
<dbReference type="Gene3D" id="2.40.50.140">
    <property type="entry name" value="Nucleic acid-binding proteins"/>
    <property type="match status" value="1"/>
</dbReference>
<comment type="caution">
    <text evidence="2">The sequence shown here is derived from an EMBL/GenBank/DDBJ whole genome shotgun (WGS) entry which is preliminary data.</text>
</comment>
<dbReference type="Pfam" id="PF02721">
    <property type="entry name" value="DUF223"/>
    <property type="match status" value="1"/>
</dbReference>
<proteinExistence type="predicted"/>
<dbReference type="SUPFAM" id="SSF50249">
    <property type="entry name" value="Nucleic acid-binding proteins"/>
    <property type="match status" value="1"/>
</dbReference>
<evidence type="ECO:0000313" key="2">
    <source>
        <dbReference type="EMBL" id="KAG2242338.1"/>
    </source>
</evidence>
<name>A0A8X7P1U6_BRACI</name>
<gene>
    <name evidence="2" type="ORF">Bca52824_095825</name>
</gene>
<protein>
    <recommendedName>
        <fullName evidence="1">Replication protein A 70 kDa DNA-binding subunit B/D first OB fold domain-containing protein</fullName>
    </recommendedName>
</protein>
<reference evidence="2 3" key="1">
    <citation type="submission" date="2020-02" db="EMBL/GenBank/DDBJ databases">
        <authorList>
            <person name="Ma Q."/>
            <person name="Huang Y."/>
            <person name="Song X."/>
            <person name="Pei D."/>
        </authorList>
    </citation>
    <scope>NUCLEOTIDE SEQUENCE [LARGE SCALE GENOMIC DNA]</scope>
    <source>
        <strain evidence="2">Sxm20200214</strain>
        <tissue evidence="2">Leaf</tissue>
    </source>
</reference>